<feature type="compositionally biased region" description="Low complexity" evidence="9">
    <location>
        <begin position="293"/>
        <end position="307"/>
    </location>
</feature>
<feature type="compositionally biased region" description="Acidic residues" evidence="9">
    <location>
        <begin position="223"/>
        <end position="232"/>
    </location>
</feature>
<evidence type="ECO:0000313" key="14">
    <source>
        <dbReference type="Proteomes" id="UP000663828"/>
    </source>
</evidence>
<feature type="region of interest" description="Disordered" evidence="9">
    <location>
        <begin position="205"/>
        <end position="307"/>
    </location>
</feature>
<keyword evidence="2" id="KW-0645">Protease</keyword>
<keyword evidence="3 8" id="KW-0479">Metal-binding</keyword>
<evidence type="ECO:0000256" key="7">
    <source>
        <dbReference type="PIRSR" id="PIRSR621190-1"/>
    </source>
</evidence>
<dbReference type="Pfam" id="PF00413">
    <property type="entry name" value="Peptidase_M10"/>
    <property type="match status" value="1"/>
</dbReference>
<dbReference type="InterPro" id="IPR006026">
    <property type="entry name" value="Peptidase_Metallo"/>
</dbReference>
<proteinExistence type="inferred from homology"/>
<comment type="caution">
    <text evidence="12">The sequence shown here is derived from an EMBL/GenBank/DDBJ whole genome shotgun (WGS) entry which is preliminary data.</text>
</comment>
<keyword evidence="8" id="KW-0106">Calcium</keyword>
<evidence type="ECO:0000256" key="4">
    <source>
        <dbReference type="ARBA" id="ARBA00022801"/>
    </source>
</evidence>
<feature type="domain" description="Peptidase metallopeptidase" evidence="11">
    <location>
        <begin position="44"/>
        <end position="208"/>
    </location>
</feature>
<protein>
    <recommendedName>
        <fullName evidence="11">Peptidase metallopeptidase domain-containing protein</fullName>
    </recommendedName>
</protein>
<dbReference type="GO" id="GO:0008270">
    <property type="term" value="F:zinc ion binding"/>
    <property type="evidence" value="ECO:0007669"/>
    <property type="project" value="InterPro"/>
</dbReference>
<dbReference type="Proteomes" id="UP000663828">
    <property type="component" value="Unassembled WGS sequence"/>
</dbReference>
<keyword evidence="14" id="KW-1185">Reference proteome</keyword>
<evidence type="ECO:0000256" key="8">
    <source>
        <dbReference type="PIRSR" id="PIRSR621190-2"/>
    </source>
</evidence>
<dbReference type="Gene3D" id="3.40.390.10">
    <property type="entry name" value="Collagenase (Catalytic Domain)"/>
    <property type="match status" value="1"/>
</dbReference>
<comment type="similarity">
    <text evidence="1">Belongs to the peptidase M10A family.</text>
</comment>
<feature type="binding site" evidence="8">
    <location>
        <position position="99"/>
    </location>
    <ligand>
        <name>Ca(2+)</name>
        <dbReference type="ChEBI" id="CHEBI:29108"/>
        <label>2</label>
    </ligand>
</feature>
<feature type="binding site" evidence="8">
    <location>
        <position position="139"/>
    </location>
    <ligand>
        <name>Ca(2+)</name>
        <dbReference type="ChEBI" id="CHEBI:29108"/>
        <label>3</label>
    </ligand>
</feature>
<dbReference type="GO" id="GO:0004222">
    <property type="term" value="F:metalloendopeptidase activity"/>
    <property type="evidence" value="ECO:0007669"/>
    <property type="project" value="InterPro"/>
</dbReference>
<evidence type="ECO:0000256" key="3">
    <source>
        <dbReference type="ARBA" id="ARBA00022723"/>
    </source>
</evidence>
<keyword evidence="5 8" id="KW-0862">Zinc</keyword>
<keyword evidence="10" id="KW-0732">Signal</keyword>
<dbReference type="Proteomes" id="UP000663852">
    <property type="component" value="Unassembled WGS sequence"/>
</dbReference>
<gene>
    <name evidence="13" type="ORF">EDS130_LOCUS28445</name>
    <name evidence="12" type="ORF">XAT740_LOCUS6366</name>
</gene>
<feature type="chain" id="PRO_5035683312" description="Peptidase metallopeptidase domain-containing protein" evidence="10">
    <location>
        <begin position="20"/>
        <end position="307"/>
    </location>
</feature>
<dbReference type="InterPro" id="IPR001818">
    <property type="entry name" value="Pept_M10_metallopeptidase"/>
</dbReference>
<feature type="binding site" evidence="8">
    <location>
        <position position="139"/>
    </location>
    <ligand>
        <name>Ca(2+)</name>
        <dbReference type="ChEBI" id="CHEBI:29108"/>
        <label>1</label>
    </ligand>
</feature>
<feature type="binding site" evidence="8">
    <location>
        <position position="165"/>
    </location>
    <ligand>
        <name>Zn(2+)</name>
        <dbReference type="ChEBI" id="CHEBI:29105"/>
        <label>2</label>
        <note>catalytic</note>
    </ligand>
</feature>
<organism evidence="12 14">
    <name type="scientific">Adineta ricciae</name>
    <name type="common">Rotifer</name>
    <dbReference type="NCBI Taxonomy" id="249248"/>
    <lineage>
        <taxon>Eukaryota</taxon>
        <taxon>Metazoa</taxon>
        <taxon>Spiralia</taxon>
        <taxon>Gnathifera</taxon>
        <taxon>Rotifera</taxon>
        <taxon>Eurotatoria</taxon>
        <taxon>Bdelloidea</taxon>
        <taxon>Adinetida</taxon>
        <taxon>Adinetidae</taxon>
        <taxon>Adineta</taxon>
    </lineage>
</organism>
<keyword evidence="6" id="KW-0482">Metalloprotease</keyword>
<dbReference type="PANTHER" id="PTHR10201">
    <property type="entry name" value="MATRIX METALLOPROTEINASE"/>
    <property type="match status" value="1"/>
</dbReference>
<feature type="binding site" evidence="8">
    <location>
        <position position="136"/>
    </location>
    <ligand>
        <name>Ca(2+)</name>
        <dbReference type="ChEBI" id="CHEBI:29108"/>
        <label>3</label>
    </ligand>
</feature>
<feature type="compositionally biased region" description="Gly residues" evidence="9">
    <location>
        <begin position="261"/>
        <end position="271"/>
    </location>
</feature>
<reference evidence="12" key="1">
    <citation type="submission" date="2021-02" db="EMBL/GenBank/DDBJ databases">
        <authorList>
            <person name="Nowell W R."/>
        </authorList>
    </citation>
    <scope>NUCLEOTIDE SEQUENCE</scope>
</reference>
<dbReference type="OrthoDB" id="406838at2759"/>
<evidence type="ECO:0000256" key="2">
    <source>
        <dbReference type="ARBA" id="ARBA00022670"/>
    </source>
</evidence>
<keyword evidence="4" id="KW-0378">Hydrolase</keyword>
<comment type="cofactor">
    <cofactor evidence="8">
        <name>Zn(2+)</name>
        <dbReference type="ChEBI" id="CHEBI:29105"/>
    </cofactor>
    <text evidence="8">Binds 2 Zn(2+) ions per subunit.</text>
</comment>
<dbReference type="PANTHER" id="PTHR10201:SF323">
    <property type="entry name" value="MATRIX METALLOPROTEINASE-21"/>
    <property type="match status" value="1"/>
</dbReference>
<feature type="binding site" evidence="8">
    <location>
        <position position="171"/>
    </location>
    <ligand>
        <name>Zn(2+)</name>
        <dbReference type="ChEBI" id="CHEBI:29105"/>
        <label>2</label>
        <note>catalytic</note>
    </ligand>
</feature>
<evidence type="ECO:0000259" key="11">
    <source>
        <dbReference type="SMART" id="SM00235"/>
    </source>
</evidence>
<dbReference type="InterPro" id="IPR021190">
    <property type="entry name" value="Pept_M10A"/>
</dbReference>
<evidence type="ECO:0000313" key="12">
    <source>
        <dbReference type="EMBL" id="CAF0868496.1"/>
    </source>
</evidence>
<evidence type="ECO:0000256" key="9">
    <source>
        <dbReference type="SAM" id="MobiDB-lite"/>
    </source>
</evidence>
<dbReference type="SMART" id="SM00235">
    <property type="entry name" value="ZnMc"/>
    <property type="match status" value="1"/>
</dbReference>
<dbReference type="SUPFAM" id="SSF55486">
    <property type="entry name" value="Metalloproteases ('zincins'), catalytic domain"/>
    <property type="match status" value="1"/>
</dbReference>
<feature type="active site" evidence="7">
    <location>
        <position position="162"/>
    </location>
</feature>
<dbReference type="GO" id="GO:0006508">
    <property type="term" value="P:proteolysis"/>
    <property type="evidence" value="ECO:0007669"/>
    <property type="project" value="UniProtKB-KW"/>
</dbReference>
<evidence type="ECO:0000256" key="10">
    <source>
        <dbReference type="SAM" id="SignalP"/>
    </source>
</evidence>
<dbReference type="GO" id="GO:0031012">
    <property type="term" value="C:extracellular matrix"/>
    <property type="evidence" value="ECO:0007669"/>
    <property type="project" value="InterPro"/>
</dbReference>
<dbReference type="AlphaFoldDB" id="A0A813XQ88"/>
<evidence type="ECO:0000256" key="1">
    <source>
        <dbReference type="ARBA" id="ARBA00010370"/>
    </source>
</evidence>
<evidence type="ECO:0000313" key="13">
    <source>
        <dbReference type="EMBL" id="CAF1259708.1"/>
    </source>
</evidence>
<dbReference type="PRINTS" id="PR00138">
    <property type="entry name" value="MATRIXIN"/>
</dbReference>
<sequence>MECHWILLLLAIVVSVIQTAPVKDDRTPRCGVQDGGHGKFALAHGIKWRKRRITWSFKGPAPQQIGHQRTIQIISEAFQRWADIVPLEFSNVCATCKADIPVSFKYIDGRNRVLAFVQPNSPVPYFDDGNPIMVFDKDENWSDEFPRHNNGRTNLFMVAVHEIGHVIGLHHDEDPNAIMYFQHREGKFRKQDIVPPIDRSEIQKIYGRKTGGKANPKPTIPSPDDDDEDESGEVIRIPPPSNHGGADNDDDEQGEVIRIPGPGGRPTGGNGNNCVEKTIRFPGGYRTERRCSSSHSSSFSYGSNFHN</sequence>
<feature type="signal peptide" evidence="10">
    <location>
        <begin position="1"/>
        <end position="19"/>
    </location>
</feature>
<name>A0A813XQ88_ADIRI</name>
<evidence type="ECO:0000256" key="5">
    <source>
        <dbReference type="ARBA" id="ARBA00022833"/>
    </source>
</evidence>
<feature type="binding site" evidence="8">
    <location>
        <position position="179"/>
    </location>
    <ligand>
        <name>Zn(2+)</name>
        <dbReference type="ChEBI" id="CHEBI:29105"/>
        <label>2</label>
        <note>catalytic</note>
    </ligand>
</feature>
<evidence type="ECO:0000256" key="6">
    <source>
        <dbReference type="ARBA" id="ARBA00023049"/>
    </source>
</evidence>
<feature type="binding site" description="in inhibited form" evidence="8">
    <location>
        <position position="30"/>
    </location>
    <ligand>
        <name>Zn(2+)</name>
        <dbReference type="ChEBI" id="CHEBI:29105"/>
        <label>2</label>
        <note>catalytic</note>
    </ligand>
</feature>
<accession>A0A813XQ88</accession>
<dbReference type="InterPro" id="IPR024079">
    <property type="entry name" value="MetalloPept_cat_dom_sf"/>
</dbReference>
<dbReference type="EMBL" id="CAJNOR010000288">
    <property type="protein sequence ID" value="CAF0868496.1"/>
    <property type="molecule type" value="Genomic_DNA"/>
</dbReference>
<comment type="cofactor">
    <cofactor evidence="8">
        <name>Ca(2+)</name>
        <dbReference type="ChEBI" id="CHEBI:29108"/>
    </cofactor>
    <text evidence="8">Can bind about 5 Ca(2+) ions per subunit.</text>
</comment>
<feature type="binding site" evidence="8">
    <location>
        <position position="161"/>
    </location>
    <ligand>
        <name>Zn(2+)</name>
        <dbReference type="ChEBI" id="CHEBI:29105"/>
        <label>2</label>
        <note>catalytic</note>
    </ligand>
</feature>
<dbReference type="EMBL" id="CAJNOJ010000185">
    <property type="protein sequence ID" value="CAF1259708.1"/>
    <property type="molecule type" value="Genomic_DNA"/>
</dbReference>